<evidence type="ECO:0000256" key="1">
    <source>
        <dbReference type="SAM" id="Phobius"/>
    </source>
</evidence>
<dbReference type="EMBL" id="PZQS01000011">
    <property type="protein sequence ID" value="PVD21789.1"/>
    <property type="molecule type" value="Genomic_DNA"/>
</dbReference>
<organism evidence="2 3">
    <name type="scientific">Pomacea canaliculata</name>
    <name type="common">Golden apple snail</name>
    <dbReference type="NCBI Taxonomy" id="400727"/>
    <lineage>
        <taxon>Eukaryota</taxon>
        <taxon>Metazoa</taxon>
        <taxon>Spiralia</taxon>
        <taxon>Lophotrochozoa</taxon>
        <taxon>Mollusca</taxon>
        <taxon>Gastropoda</taxon>
        <taxon>Caenogastropoda</taxon>
        <taxon>Architaenioglossa</taxon>
        <taxon>Ampullarioidea</taxon>
        <taxon>Ampullariidae</taxon>
        <taxon>Pomacea</taxon>
    </lineage>
</organism>
<protein>
    <recommendedName>
        <fullName evidence="4">Ig-like domain-containing protein</fullName>
    </recommendedName>
</protein>
<proteinExistence type="predicted"/>
<keyword evidence="1" id="KW-1133">Transmembrane helix</keyword>
<evidence type="ECO:0008006" key="4">
    <source>
        <dbReference type="Google" id="ProtNLM"/>
    </source>
</evidence>
<accession>A0A2T7NKV2</accession>
<keyword evidence="1" id="KW-0812">Transmembrane</keyword>
<keyword evidence="3" id="KW-1185">Reference proteome</keyword>
<comment type="caution">
    <text evidence="2">The sequence shown here is derived from an EMBL/GenBank/DDBJ whole genome shotgun (WGS) entry which is preliminary data.</text>
</comment>
<dbReference type="Proteomes" id="UP000245119">
    <property type="component" value="Linkage Group LG11"/>
</dbReference>
<gene>
    <name evidence="2" type="ORF">C0Q70_17590</name>
</gene>
<evidence type="ECO:0000313" key="3">
    <source>
        <dbReference type="Proteomes" id="UP000245119"/>
    </source>
</evidence>
<reference evidence="2 3" key="1">
    <citation type="submission" date="2018-04" db="EMBL/GenBank/DDBJ databases">
        <title>The genome of golden apple snail Pomacea canaliculata provides insight into stress tolerance and invasive adaptation.</title>
        <authorList>
            <person name="Liu C."/>
            <person name="Liu B."/>
            <person name="Ren Y."/>
            <person name="Zhang Y."/>
            <person name="Wang H."/>
            <person name="Li S."/>
            <person name="Jiang F."/>
            <person name="Yin L."/>
            <person name="Zhang G."/>
            <person name="Qian W."/>
            <person name="Fan W."/>
        </authorList>
    </citation>
    <scope>NUCLEOTIDE SEQUENCE [LARGE SCALE GENOMIC DNA]</scope>
    <source>
        <strain evidence="2">SZHN2017</strain>
        <tissue evidence="2">Muscle</tissue>
    </source>
</reference>
<sequence>MTCSAKPDIVYQTRVNRSFTISILNVSSAHTGQYACQVANYDPTLIRTCHLQIKFDAIEDHGNILAVVVPVVLVGIVLLAILVIVVMLKRRRRCRCKREDGTQSQEDQPMIATNDKSVTVEFQEFLLKKVREMFPDMLNACYFVPPIYFNKIRYKTETVAGQVVYIPDPPDPSDVLYNQVMQKVLLCLRRIVKTKHERMFVLTNFNYDDYLNNPDHSFIKHGLPVPADLKKQKGDNEIGCFDFLIIHRQYGVVVGVVKTVSDKHDGSEDTKKKIDHLVVTEVSEAVLQLTKAVRMIKHLISDQNPSLKVRQTLLLPNAESSTLNRVLHNHPDLTQNDKCILG</sequence>
<feature type="transmembrane region" description="Helical" evidence="1">
    <location>
        <begin position="64"/>
        <end position="88"/>
    </location>
</feature>
<dbReference type="SUPFAM" id="SSF48726">
    <property type="entry name" value="Immunoglobulin"/>
    <property type="match status" value="1"/>
</dbReference>
<dbReference type="InterPro" id="IPR036179">
    <property type="entry name" value="Ig-like_dom_sf"/>
</dbReference>
<dbReference type="AlphaFoldDB" id="A0A2T7NKV2"/>
<evidence type="ECO:0000313" key="2">
    <source>
        <dbReference type="EMBL" id="PVD21789.1"/>
    </source>
</evidence>
<name>A0A2T7NKV2_POMCA</name>
<keyword evidence="1" id="KW-0472">Membrane</keyword>